<reference evidence="2" key="1">
    <citation type="journal article" date="2014" name="Int. J. Syst. Evol. Microbiol.">
        <title>Complete genome sequence of Corynebacterium casei LMG S-19264T (=DSM 44701T), isolated from a smear-ripened cheese.</title>
        <authorList>
            <consortium name="US DOE Joint Genome Institute (JGI-PGF)"/>
            <person name="Walter F."/>
            <person name="Albersmeier A."/>
            <person name="Kalinowski J."/>
            <person name="Ruckert C."/>
        </authorList>
    </citation>
    <scope>NUCLEOTIDE SEQUENCE</scope>
    <source>
        <strain evidence="2">CGMCC 1.15360</strain>
    </source>
</reference>
<dbReference type="GO" id="GO:0016853">
    <property type="term" value="F:isomerase activity"/>
    <property type="evidence" value="ECO:0007669"/>
    <property type="project" value="UniProtKB-KW"/>
</dbReference>
<organism evidence="2 3">
    <name type="scientific">Croceicoccus mobilis</name>
    <dbReference type="NCBI Taxonomy" id="1703339"/>
    <lineage>
        <taxon>Bacteria</taxon>
        <taxon>Pseudomonadati</taxon>
        <taxon>Pseudomonadota</taxon>
        <taxon>Alphaproteobacteria</taxon>
        <taxon>Sphingomonadales</taxon>
        <taxon>Erythrobacteraceae</taxon>
        <taxon>Croceicoccus</taxon>
    </lineage>
</organism>
<dbReference type="InterPro" id="IPR036663">
    <property type="entry name" value="Fumarylacetoacetase_C_sf"/>
</dbReference>
<dbReference type="InterPro" id="IPR011234">
    <property type="entry name" value="Fumarylacetoacetase-like_C"/>
</dbReference>
<feature type="domain" description="Fumarylacetoacetase-like C-terminal" evidence="1">
    <location>
        <begin position="111"/>
        <end position="293"/>
    </location>
</feature>
<evidence type="ECO:0000313" key="3">
    <source>
        <dbReference type="Proteomes" id="UP000612349"/>
    </source>
</evidence>
<keyword evidence="3" id="KW-1185">Reference proteome</keyword>
<evidence type="ECO:0000313" key="2">
    <source>
        <dbReference type="EMBL" id="GGD77256.1"/>
    </source>
</evidence>
<dbReference type="SUPFAM" id="SSF56529">
    <property type="entry name" value="FAH"/>
    <property type="match status" value="1"/>
</dbReference>
<dbReference type="PANTHER" id="PTHR43211:SF1">
    <property type="entry name" value="BLL6422 PROTEIN"/>
    <property type="match status" value="1"/>
</dbReference>
<evidence type="ECO:0000259" key="1">
    <source>
        <dbReference type="Pfam" id="PF01557"/>
    </source>
</evidence>
<dbReference type="PANTHER" id="PTHR43211">
    <property type="entry name" value="FUMARYLACETOACETATE HYDROLASE"/>
    <property type="match status" value="1"/>
</dbReference>
<dbReference type="OrthoDB" id="9775905at2"/>
<dbReference type="Gene3D" id="3.90.850.10">
    <property type="entry name" value="Fumarylacetoacetase-like, C-terminal domain"/>
    <property type="match status" value="1"/>
</dbReference>
<reference evidence="2" key="2">
    <citation type="submission" date="2020-09" db="EMBL/GenBank/DDBJ databases">
        <authorList>
            <person name="Sun Q."/>
            <person name="Zhou Y."/>
        </authorList>
    </citation>
    <scope>NUCLEOTIDE SEQUENCE</scope>
    <source>
        <strain evidence="2">CGMCC 1.15360</strain>
    </source>
</reference>
<comment type="caution">
    <text evidence="2">The sequence shown here is derived from an EMBL/GenBank/DDBJ whole genome shotgun (WGS) entry which is preliminary data.</text>
</comment>
<keyword evidence="2" id="KW-0413">Isomerase</keyword>
<protein>
    <submittedName>
        <fullName evidence="2">2-hydroxyhepta-2,4-diene-1,7-dioate isomerase</fullName>
    </submittedName>
</protein>
<dbReference type="EMBL" id="BMIP01000007">
    <property type="protein sequence ID" value="GGD77256.1"/>
    <property type="molecule type" value="Genomic_DNA"/>
</dbReference>
<dbReference type="Proteomes" id="UP000612349">
    <property type="component" value="Unassembled WGS sequence"/>
</dbReference>
<dbReference type="Pfam" id="PF01557">
    <property type="entry name" value="FAA_hydrolase"/>
    <property type="match status" value="1"/>
</dbReference>
<accession>A0A916Z5E9</accession>
<dbReference type="RefSeq" id="WP_066768976.1">
    <property type="nucleotide sequence ID" value="NZ_BMIP01000007.1"/>
</dbReference>
<dbReference type="AlphaFoldDB" id="A0A916Z5E9"/>
<gene>
    <name evidence="2" type="ORF">GCM10010990_28710</name>
</gene>
<name>A0A916Z5E9_9SPHN</name>
<sequence length="299" mass="32951">MRLVTFEFGNDEKIGALVDGGVLDLASAGTRANRPVPDSMQALIEAGDRAWDNVRALIADCPAEDVVESPKLLSPLPRPIRLRDASLFHEHMEIALGKIGKTMHEEFRRQIIYYNANHLDIYGPEAELPWPARSNWIDYELEWACVVGRTATHITPDTARDHIFGLTIFNDWSARDLQLPFMECGLGPGGGKDFANGLGPCIATLDEFDDIYDLAMTARINGEEWTRGTTGSMFHKWEDALIGLSADYPIRAGEIIGSGTVLSGCGFELDRKLAIGDLVELEIEGIGALRNRIIADNRG</sequence>
<proteinExistence type="predicted"/>